<evidence type="ECO:0000313" key="3">
    <source>
        <dbReference type="Proteomes" id="UP000466345"/>
    </source>
</evidence>
<keyword evidence="1" id="KW-1133">Transmembrane helix</keyword>
<comment type="caution">
    <text evidence="2">The sequence shown here is derived from an EMBL/GenBank/DDBJ whole genome shotgun (WGS) entry which is preliminary data.</text>
</comment>
<sequence length="163" mass="17834">MTEAQPDSRPLPEPLRFFGTTWVDRAAPYWLRRAALAVGALAATAAGALVLKLAYDGLTLGESGGLVPWLLVIAFAVCSSLAFTRTLARFTARPSGEDAARDASLRAVRGIGFLGVLLAYLVRDLIEAPGEKLHRTEWRSAVALYEKQRTSRTGNPARRKRRR</sequence>
<dbReference type="Proteomes" id="UP000466345">
    <property type="component" value="Unassembled WGS sequence"/>
</dbReference>
<feature type="transmembrane region" description="Helical" evidence="1">
    <location>
        <begin position="66"/>
        <end position="83"/>
    </location>
</feature>
<keyword evidence="1" id="KW-0812">Transmembrane</keyword>
<accession>A0A7K0CSS9</accession>
<dbReference type="RefSeq" id="WP_153457306.1">
    <property type="nucleotide sequence ID" value="NZ_WEGJ01000058.1"/>
</dbReference>
<name>A0A7K0CSS9_9ACTN</name>
<feature type="transmembrane region" description="Helical" evidence="1">
    <location>
        <begin position="34"/>
        <end position="54"/>
    </location>
</feature>
<keyword evidence="3" id="KW-1185">Reference proteome</keyword>
<evidence type="ECO:0000313" key="2">
    <source>
        <dbReference type="EMBL" id="MQY16510.1"/>
    </source>
</evidence>
<keyword evidence="1" id="KW-0472">Membrane</keyword>
<gene>
    <name evidence="2" type="ORF">SRB5_67090</name>
</gene>
<protein>
    <recommendedName>
        <fullName evidence="4">Integral membrane protein</fullName>
    </recommendedName>
</protein>
<dbReference type="AlphaFoldDB" id="A0A7K0CSS9"/>
<reference evidence="2 3" key="1">
    <citation type="submission" date="2019-10" db="EMBL/GenBank/DDBJ databases">
        <title>Streptomyces smaragdinus sp. nov. and Streptomyces fabii sp. nov., isolated from the gut of fungus growing-termite Macrotermes natalensis.</title>
        <authorList>
            <person name="Schwitalla J."/>
            <person name="Benndorf R."/>
            <person name="Martin K."/>
            <person name="De Beer W."/>
            <person name="Kaster A.-K."/>
            <person name="Vollmers J."/>
            <person name="Poulsen M."/>
            <person name="Beemelmanns C."/>
        </authorList>
    </citation>
    <scope>NUCLEOTIDE SEQUENCE [LARGE SCALE GENOMIC DNA]</scope>
    <source>
        <strain evidence="2 3">RB5</strain>
    </source>
</reference>
<evidence type="ECO:0008006" key="4">
    <source>
        <dbReference type="Google" id="ProtNLM"/>
    </source>
</evidence>
<evidence type="ECO:0000256" key="1">
    <source>
        <dbReference type="SAM" id="Phobius"/>
    </source>
</evidence>
<organism evidence="2 3">
    <name type="scientific">Streptomyces smaragdinus</name>
    <dbReference type="NCBI Taxonomy" id="2585196"/>
    <lineage>
        <taxon>Bacteria</taxon>
        <taxon>Bacillati</taxon>
        <taxon>Actinomycetota</taxon>
        <taxon>Actinomycetes</taxon>
        <taxon>Kitasatosporales</taxon>
        <taxon>Streptomycetaceae</taxon>
        <taxon>Streptomyces</taxon>
    </lineage>
</organism>
<proteinExistence type="predicted"/>
<dbReference type="EMBL" id="WEGJ01000058">
    <property type="protein sequence ID" value="MQY16510.1"/>
    <property type="molecule type" value="Genomic_DNA"/>
</dbReference>
<dbReference type="OrthoDB" id="4329566at2"/>